<comment type="caution">
    <text evidence="3">The sequence shown here is derived from an EMBL/GenBank/DDBJ whole genome shotgun (WGS) entry which is preliminary data.</text>
</comment>
<dbReference type="PANTHER" id="PTHR42680">
    <property type="entry name" value="DCTP DEAMINASE"/>
    <property type="match status" value="1"/>
</dbReference>
<dbReference type="InterPro" id="IPR033704">
    <property type="entry name" value="dUTPase_trimeric"/>
</dbReference>
<dbReference type="SUPFAM" id="SSF51283">
    <property type="entry name" value="dUTPase-like"/>
    <property type="match status" value="1"/>
</dbReference>
<gene>
    <name evidence="3" type="primary">dcd</name>
    <name evidence="3" type="ORF">ACFQ22_09080</name>
</gene>
<keyword evidence="2" id="KW-0546">Nucleotide metabolism</keyword>
<accession>A0ABW3PJV2</accession>
<protein>
    <submittedName>
        <fullName evidence="3">dCTP deaminase</fullName>
        <ecNumber evidence="3">3.5.4.13</ecNumber>
    </submittedName>
</protein>
<proteinExistence type="predicted"/>
<organism evidence="3 4">
    <name type="scientific">Lentilactobacillus raoultii</name>
    <dbReference type="NCBI Taxonomy" id="1987503"/>
    <lineage>
        <taxon>Bacteria</taxon>
        <taxon>Bacillati</taxon>
        <taxon>Bacillota</taxon>
        <taxon>Bacilli</taxon>
        <taxon>Lactobacillales</taxon>
        <taxon>Lactobacillaceae</taxon>
        <taxon>Lentilactobacillus</taxon>
    </lineage>
</organism>
<dbReference type="Proteomes" id="UP001597156">
    <property type="component" value="Unassembled WGS sequence"/>
</dbReference>
<evidence type="ECO:0000313" key="4">
    <source>
        <dbReference type="Proteomes" id="UP001597156"/>
    </source>
</evidence>
<dbReference type="CDD" id="cd07557">
    <property type="entry name" value="trimeric_dUTPase"/>
    <property type="match status" value="1"/>
</dbReference>
<dbReference type="InterPro" id="IPR036157">
    <property type="entry name" value="dUTPase-like_sf"/>
</dbReference>
<dbReference type="EMBL" id="JBHTLH010000031">
    <property type="protein sequence ID" value="MFD1125501.1"/>
    <property type="molecule type" value="Genomic_DNA"/>
</dbReference>
<keyword evidence="1 3" id="KW-0378">Hydrolase</keyword>
<evidence type="ECO:0000256" key="2">
    <source>
        <dbReference type="ARBA" id="ARBA00023080"/>
    </source>
</evidence>
<dbReference type="PANTHER" id="PTHR42680:SF3">
    <property type="entry name" value="DCTP DEAMINASE"/>
    <property type="match status" value="1"/>
</dbReference>
<evidence type="ECO:0000256" key="1">
    <source>
        <dbReference type="ARBA" id="ARBA00022801"/>
    </source>
</evidence>
<keyword evidence="4" id="KW-1185">Reference proteome</keyword>
<dbReference type="Pfam" id="PF22769">
    <property type="entry name" value="DCD"/>
    <property type="match status" value="1"/>
</dbReference>
<reference evidence="4" key="1">
    <citation type="journal article" date="2019" name="Int. J. Syst. Evol. Microbiol.">
        <title>The Global Catalogue of Microorganisms (GCM) 10K type strain sequencing project: providing services to taxonomists for standard genome sequencing and annotation.</title>
        <authorList>
            <consortium name="The Broad Institute Genomics Platform"/>
            <consortium name="The Broad Institute Genome Sequencing Center for Infectious Disease"/>
            <person name="Wu L."/>
            <person name="Ma J."/>
        </authorList>
    </citation>
    <scope>NUCLEOTIDE SEQUENCE [LARGE SCALE GENOMIC DNA]</scope>
    <source>
        <strain evidence="4">CCUG 71848</strain>
    </source>
</reference>
<dbReference type="NCBIfam" id="TIGR02274">
    <property type="entry name" value="dCTP_deam"/>
    <property type="match status" value="1"/>
</dbReference>
<dbReference type="Gene3D" id="2.70.40.10">
    <property type="match status" value="1"/>
</dbReference>
<dbReference type="RefSeq" id="WP_225419115.1">
    <property type="nucleotide sequence ID" value="NZ_JBHTLH010000031.1"/>
</dbReference>
<dbReference type="InterPro" id="IPR011962">
    <property type="entry name" value="dCTP_deaminase"/>
</dbReference>
<sequence>MTSTILSGRQIQDYQGKGLTISPFSAKQLNPNSYNLRLYPELMIYTDPILDMKKPPKTKRIQIPESGYLLSPNQLYLARTIERTTTTSFVPMLEGRSSVGRLGLSIHVTAGFGDVGFSGFWTLEMFCLKPVRIYGGVDICQIYYHTIDDIADTYINGKYSNNQGIQPSKLYLDFK</sequence>
<name>A0ABW3PJV2_9LACO</name>
<dbReference type="EC" id="3.5.4.13" evidence="3"/>
<evidence type="ECO:0000313" key="3">
    <source>
        <dbReference type="EMBL" id="MFD1125501.1"/>
    </source>
</evidence>
<dbReference type="GO" id="GO:0008829">
    <property type="term" value="F:dCTP deaminase activity"/>
    <property type="evidence" value="ECO:0007669"/>
    <property type="project" value="UniProtKB-EC"/>
</dbReference>